<evidence type="ECO:0000313" key="5">
    <source>
        <dbReference type="EMBL" id="CAK9113062.1"/>
    </source>
</evidence>
<feature type="signal peptide" evidence="3">
    <location>
        <begin position="1"/>
        <end position="25"/>
    </location>
</feature>
<dbReference type="Proteomes" id="UP001642484">
    <property type="component" value="Unassembled WGS sequence"/>
</dbReference>
<feature type="chain" id="PRO_5047514864" description="EGF-like domain-containing protein" evidence="3">
    <location>
        <begin position="26"/>
        <end position="256"/>
    </location>
</feature>
<proteinExistence type="predicted"/>
<feature type="disulfide bond" evidence="1">
    <location>
        <begin position="110"/>
        <end position="119"/>
    </location>
</feature>
<dbReference type="Gene3D" id="2.10.25.10">
    <property type="entry name" value="Laminin"/>
    <property type="match status" value="1"/>
</dbReference>
<organism evidence="5 6">
    <name type="scientific">Durusdinium trenchii</name>
    <dbReference type="NCBI Taxonomy" id="1381693"/>
    <lineage>
        <taxon>Eukaryota</taxon>
        <taxon>Sar</taxon>
        <taxon>Alveolata</taxon>
        <taxon>Dinophyceae</taxon>
        <taxon>Suessiales</taxon>
        <taxon>Symbiodiniaceae</taxon>
        <taxon>Durusdinium</taxon>
    </lineage>
</organism>
<comment type="caution">
    <text evidence="5">The sequence shown here is derived from an EMBL/GenBank/DDBJ whole genome shotgun (WGS) entry which is preliminary data.</text>
</comment>
<reference evidence="5 6" key="1">
    <citation type="submission" date="2024-02" db="EMBL/GenBank/DDBJ databases">
        <authorList>
            <person name="Chen Y."/>
            <person name="Shah S."/>
            <person name="Dougan E. K."/>
            <person name="Thang M."/>
            <person name="Chan C."/>
        </authorList>
    </citation>
    <scope>NUCLEOTIDE SEQUENCE [LARGE SCALE GENOMIC DNA]</scope>
</reference>
<name>A0ABP0SL03_9DINO</name>
<accession>A0ABP0SL03</accession>
<feature type="domain" description="EGF-like" evidence="4">
    <location>
        <begin position="76"/>
        <end position="120"/>
    </location>
</feature>
<dbReference type="PROSITE" id="PS00022">
    <property type="entry name" value="EGF_1"/>
    <property type="match status" value="1"/>
</dbReference>
<dbReference type="EMBL" id="CAXAMN010027805">
    <property type="protein sequence ID" value="CAK9113062.1"/>
    <property type="molecule type" value="Genomic_DNA"/>
</dbReference>
<keyword evidence="1" id="KW-1015">Disulfide bond</keyword>
<sequence>MKRLTAMVRLALFVALACLSFTLQGCEESLLDMPKVDDFAISLPQKWFSPHKLPYWRQEPDYWVQNSYKDQTSKERFNSCTDSSLKIADVCSGKGSCVPFGDSGISFCQCHPGYGGAECQSKRLSQLTAWLLCIFLGPFGADQYYLGWYLEMIVTQIFSVLGVILLVAIPNSKLPGLVVLLGPWIRHVVIIGSAPAQATTDRTSADLPRCAFVSFSILWMAFIALGICMQDLKYRTQVKRINQEQVRNYSAAKIIA</sequence>
<keyword evidence="3" id="KW-0732">Signal</keyword>
<keyword evidence="2" id="KW-1133">Transmembrane helix</keyword>
<keyword evidence="2" id="KW-0812">Transmembrane</keyword>
<evidence type="ECO:0000256" key="3">
    <source>
        <dbReference type="SAM" id="SignalP"/>
    </source>
</evidence>
<feature type="transmembrane region" description="Helical" evidence="2">
    <location>
        <begin position="146"/>
        <end position="169"/>
    </location>
</feature>
<evidence type="ECO:0000313" key="6">
    <source>
        <dbReference type="Proteomes" id="UP001642484"/>
    </source>
</evidence>
<evidence type="ECO:0000259" key="4">
    <source>
        <dbReference type="PROSITE" id="PS50026"/>
    </source>
</evidence>
<keyword evidence="6" id="KW-1185">Reference proteome</keyword>
<protein>
    <recommendedName>
        <fullName evidence="4">EGF-like domain-containing protein</fullName>
    </recommendedName>
</protein>
<feature type="transmembrane region" description="Helical" evidence="2">
    <location>
        <begin position="211"/>
        <end position="229"/>
    </location>
</feature>
<dbReference type="PROSITE" id="PS01186">
    <property type="entry name" value="EGF_2"/>
    <property type="match status" value="1"/>
</dbReference>
<feature type="transmembrane region" description="Helical" evidence="2">
    <location>
        <begin position="176"/>
        <end position="196"/>
    </location>
</feature>
<keyword evidence="2" id="KW-0472">Membrane</keyword>
<dbReference type="InterPro" id="IPR000742">
    <property type="entry name" value="EGF"/>
</dbReference>
<dbReference type="PROSITE" id="PS51257">
    <property type="entry name" value="PROKAR_LIPOPROTEIN"/>
    <property type="match status" value="1"/>
</dbReference>
<evidence type="ECO:0000256" key="2">
    <source>
        <dbReference type="SAM" id="Phobius"/>
    </source>
</evidence>
<comment type="caution">
    <text evidence="1">Lacks conserved residue(s) required for the propagation of feature annotation.</text>
</comment>
<dbReference type="SUPFAM" id="SSF57196">
    <property type="entry name" value="EGF/Laminin"/>
    <property type="match status" value="1"/>
</dbReference>
<dbReference type="PROSITE" id="PS50026">
    <property type="entry name" value="EGF_3"/>
    <property type="match status" value="1"/>
</dbReference>
<evidence type="ECO:0000256" key="1">
    <source>
        <dbReference type="PROSITE-ProRule" id="PRU00076"/>
    </source>
</evidence>
<gene>
    <name evidence="5" type="ORF">CCMP2556_LOCUS52357</name>
</gene>
<keyword evidence="1" id="KW-0245">EGF-like domain</keyword>
<feature type="disulfide bond" evidence="1">
    <location>
        <begin position="91"/>
        <end position="108"/>
    </location>
</feature>